<name>A0ABT1L3J6_9GAMM</name>
<dbReference type="Pfam" id="PF00085">
    <property type="entry name" value="Thioredoxin"/>
    <property type="match status" value="1"/>
</dbReference>
<keyword evidence="1" id="KW-0813">Transport</keyword>
<dbReference type="InterPro" id="IPR017937">
    <property type="entry name" value="Thioredoxin_CS"/>
</dbReference>
<gene>
    <name evidence="6" type="ORF">MKS91_00570</name>
</gene>
<dbReference type="RefSeq" id="WP_258568904.1">
    <property type="nucleotide sequence ID" value="NZ_JAKUDN010000001.1"/>
</dbReference>
<evidence type="ECO:0000259" key="5">
    <source>
        <dbReference type="PROSITE" id="PS51352"/>
    </source>
</evidence>
<evidence type="ECO:0000256" key="4">
    <source>
        <dbReference type="ARBA" id="ARBA00023284"/>
    </source>
</evidence>
<keyword evidence="2" id="KW-0249">Electron transport</keyword>
<dbReference type="InterPro" id="IPR013766">
    <property type="entry name" value="Thioredoxin_domain"/>
</dbReference>
<accession>A0ABT1L3J6</accession>
<dbReference type="InterPro" id="IPR036249">
    <property type="entry name" value="Thioredoxin-like_sf"/>
</dbReference>
<dbReference type="PROSITE" id="PS51352">
    <property type="entry name" value="THIOREDOXIN_2"/>
    <property type="match status" value="1"/>
</dbReference>
<dbReference type="PRINTS" id="PR00421">
    <property type="entry name" value="THIOREDOXIN"/>
</dbReference>
<evidence type="ECO:0000256" key="1">
    <source>
        <dbReference type="ARBA" id="ARBA00022448"/>
    </source>
</evidence>
<feature type="domain" description="Thioredoxin" evidence="5">
    <location>
        <begin position="270"/>
        <end position="393"/>
    </location>
</feature>
<dbReference type="CDD" id="cd02947">
    <property type="entry name" value="TRX_family"/>
    <property type="match status" value="1"/>
</dbReference>
<dbReference type="PANTHER" id="PTHR45663">
    <property type="entry name" value="GEO12009P1"/>
    <property type="match status" value="1"/>
</dbReference>
<dbReference type="PANTHER" id="PTHR45663:SF11">
    <property type="entry name" value="GEO12009P1"/>
    <property type="match status" value="1"/>
</dbReference>
<evidence type="ECO:0000256" key="3">
    <source>
        <dbReference type="ARBA" id="ARBA00023157"/>
    </source>
</evidence>
<keyword evidence="4" id="KW-0676">Redox-active center</keyword>
<evidence type="ECO:0000313" key="7">
    <source>
        <dbReference type="Proteomes" id="UP001320768"/>
    </source>
</evidence>
<sequence>MNIRQYFINKLRQKQSPLSITASAEDIGYIHEYLAPMKDSLGEDFDTLCHAVFTLFKNQISVFTNDQTACQNSFTEALAALQKKHPVLMNMEELSAGTSPEAIAAAQEMQETPAITNYLKVMMLQQILVRYPERAQAITQDKKTPLELSKWLTNIVAIKATQGHEALAETCSTLSFKTFRSSFQIHSELPALDELLSMDLQKDFDEISATLPMTPKTTLEEFKSDIVRVYREFEQQHAVFSTPLIQEAYEAYQEVVATLTKHLSKGPRPQSLLSSEHAFAHLPQDKEDVTSLADFQKSVIEASMEKPVLVDFWAAWCGPCNTLSPIIDDIAKTHQSFLSVVKIDVDKAGDIVSSQRVRSMPTLTLFFKEKEIGRMSGLKPKDEILSFVQEHLSKEAAPK</sequence>
<protein>
    <submittedName>
        <fullName evidence="6">Thioredoxin domain-containing protein</fullName>
    </submittedName>
</protein>
<dbReference type="Gene3D" id="3.40.30.10">
    <property type="entry name" value="Glutaredoxin"/>
    <property type="match status" value="1"/>
</dbReference>
<dbReference type="Proteomes" id="UP001320768">
    <property type="component" value="Unassembled WGS sequence"/>
</dbReference>
<evidence type="ECO:0000313" key="6">
    <source>
        <dbReference type="EMBL" id="MCP8351790.1"/>
    </source>
</evidence>
<dbReference type="PROSITE" id="PS00194">
    <property type="entry name" value="THIOREDOXIN_1"/>
    <property type="match status" value="1"/>
</dbReference>
<comment type="caution">
    <text evidence="6">The sequence shown here is derived from an EMBL/GenBank/DDBJ whole genome shotgun (WGS) entry which is preliminary data.</text>
</comment>
<reference evidence="6 7" key="1">
    <citation type="journal article" date="2022" name="Nat. Microbiol.">
        <title>The microbiome of a bacterivorous marine choanoflagellate contains a resource-demanding obligate bacterial associate.</title>
        <authorList>
            <person name="Needham D.M."/>
            <person name="Poirier C."/>
            <person name="Bachy C."/>
            <person name="George E.E."/>
            <person name="Wilken S."/>
            <person name="Yung C.C.M."/>
            <person name="Limardo A.J."/>
            <person name="Morando M."/>
            <person name="Sudek L."/>
            <person name="Malmstrom R.R."/>
            <person name="Keeling P.J."/>
            <person name="Santoro A.E."/>
            <person name="Worden A.Z."/>
        </authorList>
    </citation>
    <scope>NUCLEOTIDE SEQUENCE [LARGE SCALE GENOMIC DNA]</scope>
    <source>
        <strain evidence="6 7">Comchoano-2</strain>
    </source>
</reference>
<keyword evidence="7" id="KW-1185">Reference proteome</keyword>
<dbReference type="EMBL" id="JAKUDN010000001">
    <property type="protein sequence ID" value="MCP8351790.1"/>
    <property type="molecule type" value="Genomic_DNA"/>
</dbReference>
<dbReference type="SUPFAM" id="SSF52833">
    <property type="entry name" value="Thioredoxin-like"/>
    <property type="match status" value="1"/>
</dbReference>
<evidence type="ECO:0000256" key="2">
    <source>
        <dbReference type="ARBA" id="ARBA00022982"/>
    </source>
</evidence>
<proteinExistence type="predicted"/>
<keyword evidence="3" id="KW-1015">Disulfide bond</keyword>
<organism evidence="6 7">
    <name type="scientific">Candidatus Synchoanobacter obligatus</name>
    <dbReference type="NCBI Taxonomy" id="2919597"/>
    <lineage>
        <taxon>Bacteria</taxon>
        <taxon>Pseudomonadati</taxon>
        <taxon>Pseudomonadota</taxon>
        <taxon>Gammaproteobacteria</taxon>
        <taxon>Candidatus Comchoanobacterales</taxon>
        <taxon>Candidatus Comchoanobacteraceae</taxon>
        <taxon>Candidatus Synchoanobacter</taxon>
    </lineage>
</organism>